<dbReference type="EMBL" id="MU629665">
    <property type="protein sequence ID" value="KAJ1255620.1"/>
    <property type="molecule type" value="Genomic_DNA"/>
</dbReference>
<dbReference type="OrthoDB" id="689430at2759"/>
<gene>
    <name evidence="1" type="ORF">BS78_K181300</name>
</gene>
<accession>A0A9W7XAM9</accession>
<evidence type="ECO:0000313" key="2">
    <source>
        <dbReference type="Proteomes" id="UP001164776"/>
    </source>
</evidence>
<sequence>MLTFVLRGEAVFINSCLTSIPMYMMGCYHLYEGAHNEMDSIRSRFFWQGVGNKKKYHMVKWEHLARPKDFGGLGFLDTRTMNRAMLVKWLVRLDSEEANICLNLLRRKYMGEKGVLQQKSRGGASQFWQSLWEAKDWYEKVLGWKCESGIRVRFWDDVWLDECPLRVSYPNVYKICDDKNISVADAHSRGWNLSFRRRMTEIDLSEWREMVDNLMEVEISGGQG</sequence>
<dbReference type="Proteomes" id="UP001164776">
    <property type="component" value="Unassembled WGS sequence"/>
</dbReference>
<comment type="caution">
    <text evidence="1">The sequence shown here is derived from an EMBL/GenBank/DDBJ whole genome shotgun (WGS) entry which is preliminary data.</text>
</comment>
<evidence type="ECO:0000313" key="1">
    <source>
        <dbReference type="EMBL" id="KAJ1255620.1"/>
    </source>
</evidence>
<reference evidence="1 2" key="1">
    <citation type="submission" date="2022-10" db="EMBL/GenBank/DDBJ databases">
        <title>WGS assembly of Paspalum vaginatum 540-79.</title>
        <authorList>
            <person name="Sun G."/>
            <person name="Wase N."/>
            <person name="Shu S."/>
            <person name="Jenkins J."/>
            <person name="Zhou B."/>
            <person name="Torres-Rodriguez J."/>
            <person name="Chen C."/>
            <person name="Sandor L."/>
            <person name="Plott C."/>
            <person name="Yoshinga Y."/>
            <person name="Daum C."/>
            <person name="Qi P."/>
            <person name="Barry K."/>
            <person name="Lipzen A."/>
            <person name="Berry L."/>
            <person name="Pedersen C."/>
            <person name="Gottilla T."/>
            <person name="Foltz A."/>
            <person name="Yu H."/>
            <person name="O'Malley R."/>
            <person name="Zhang C."/>
            <person name="Devos K."/>
            <person name="Sigmon B."/>
            <person name="Yu B."/>
            <person name="Obata T."/>
            <person name="Schmutz J."/>
            <person name="Schnable J."/>
        </authorList>
    </citation>
    <scope>NUCLEOTIDE SEQUENCE [LARGE SCALE GENOMIC DNA]</scope>
    <source>
        <strain evidence="2">cv. 540-79</strain>
    </source>
</reference>
<keyword evidence="2" id="KW-1185">Reference proteome</keyword>
<dbReference type="PANTHER" id="PTHR33116:SF87">
    <property type="entry name" value="OS01G0158850 PROTEIN"/>
    <property type="match status" value="1"/>
</dbReference>
<protein>
    <recommendedName>
        <fullName evidence="3">Reverse transcriptase zinc-binding domain-containing protein</fullName>
    </recommendedName>
</protein>
<evidence type="ECO:0008006" key="3">
    <source>
        <dbReference type="Google" id="ProtNLM"/>
    </source>
</evidence>
<dbReference type="AlphaFoldDB" id="A0A9W7XAM9"/>
<name>A0A9W7XAM9_9POAL</name>
<dbReference type="PANTHER" id="PTHR33116">
    <property type="entry name" value="REVERSE TRANSCRIPTASE ZINC-BINDING DOMAIN-CONTAINING PROTEIN-RELATED-RELATED"/>
    <property type="match status" value="1"/>
</dbReference>
<organism evidence="1 2">
    <name type="scientific">Paspalum vaginatum</name>
    <name type="common">seashore paspalum</name>
    <dbReference type="NCBI Taxonomy" id="158149"/>
    <lineage>
        <taxon>Eukaryota</taxon>
        <taxon>Viridiplantae</taxon>
        <taxon>Streptophyta</taxon>
        <taxon>Embryophyta</taxon>
        <taxon>Tracheophyta</taxon>
        <taxon>Spermatophyta</taxon>
        <taxon>Magnoliopsida</taxon>
        <taxon>Liliopsida</taxon>
        <taxon>Poales</taxon>
        <taxon>Poaceae</taxon>
        <taxon>PACMAD clade</taxon>
        <taxon>Panicoideae</taxon>
        <taxon>Andropogonodae</taxon>
        <taxon>Paspaleae</taxon>
        <taxon>Paspalinae</taxon>
        <taxon>Paspalum</taxon>
    </lineage>
</organism>
<proteinExistence type="predicted"/>